<dbReference type="RefSeq" id="WP_070951710.1">
    <property type="nucleotide sequence ID" value="NZ_CP050145.1"/>
</dbReference>
<sequence>MDVASAFLNIKSQQEFIDTAVRHFLAHLRQEDPQYAIAADALDHKIGEGRGNVSTLKTR</sequence>
<reference evidence="1 2" key="1">
    <citation type="submission" date="2016-10" db="EMBL/GenBank/DDBJ databases">
        <title>Evaluation of Human, Veterinary and Environmental Mycobacterium chelonae Isolates by Core Genome Phylogenomic Analysis, Targeted Gene Comparison, and Anti-microbial Susceptibility Patterns: A Tale of Mistaken Identities.</title>
        <authorList>
            <person name="Fogelson S.B."/>
            <person name="Camus A.C."/>
            <person name="Lorenz W."/>
            <person name="Vasireddy R."/>
            <person name="Vasireddy S."/>
            <person name="Smith T."/>
            <person name="Brown-Elliott B.A."/>
            <person name="Wallace R.J.Jr."/>
            <person name="Hasan N.A."/>
            <person name="Reischl U."/>
            <person name="Sanchez S."/>
        </authorList>
    </citation>
    <scope>NUCLEOTIDE SEQUENCE [LARGE SCALE GENOMIC DNA]</scope>
    <source>
        <strain evidence="1 2">15518</strain>
    </source>
</reference>
<gene>
    <name evidence="1" type="ORF">BKG84_10990</name>
</gene>
<dbReference type="EMBL" id="MLIS01000001">
    <property type="protein sequence ID" value="OHU78842.1"/>
    <property type="molecule type" value="Genomic_DNA"/>
</dbReference>
<dbReference type="Proteomes" id="UP000179441">
    <property type="component" value="Unassembled WGS sequence"/>
</dbReference>
<accession>A0A1S1M629</accession>
<keyword evidence="2" id="KW-1185">Reference proteome</keyword>
<name>A0A1S1M629_MYCCH</name>
<organism evidence="1 2">
    <name type="scientific">Mycobacteroides chelonae</name>
    <name type="common">Mycobacterium chelonae</name>
    <dbReference type="NCBI Taxonomy" id="1774"/>
    <lineage>
        <taxon>Bacteria</taxon>
        <taxon>Bacillati</taxon>
        <taxon>Actinomycetota</taxon>
        <taxon>Actinomycetes</taxon>
        <taxon>Mycobacteriales</taxon>
        <taxon>Mycobacteriaceae</taxon>
        <taxon>Mycobacteroides</taxon>
    </lineage>
</organism>
<dbReference type="AlphaFoldDB" id="A0A1S1M629"/>
<evidence type="ECO:0000313" key="1">
    <source>
        <dbReference type="EMBL" id="OHU78842.1"/>
    </source>
</evidence>
<proteinExistence type="predicted"/>
<evidence type="ECO:0000313" key="2">
    <source>
        <dbReference type="Proteomes" id="UP000179441"/>
    </source>
</evidence>
<protein>
    <submittedName>
        <fullName evidence="1">Uncharacterized protein</fullName>
    </submittedName>
</protein>
<comment type="caution">
    <text evidence="1">The sequence shown here is derived from an EMBL/GenBank/DDBJ whole genome shotgun (WGS) entry which is preliminary data.</text>
</comment>